<keyword evidence="2" id="KW-1185">Reference proteome</keyword>
<sequence>MLIPRFARSNRETLFSSSLRFCFTMILLSTSIDMMTSNLMTSSKSHDKEKTVAPRKNREDISEAKRPFKGGRMKQGGVIEQKSNMLRWIPPGSPGLGGVEVKNEKHMRQTCSAGAGTWRLTDHERGRKPCRTIWMQVTKCSTNCLTHNFTNNFIVLASHEEYLRFVQETMLEISVTYGDVLKQTSSHITTSSQLLEVNIYLFSSSSYKAADANDSITKFEYIFSCGLFDCVEESIGLFMYIQTA</sequence>
<evidence type="ECO:0000313" key="2">
    <source>
        <dbReference type="Proteomes" id="UP000824890"/>
    </source>
</evidence>
<accession>A0ABQ8D1W1</accession>
<evidence type="ECO:0000313" key="1">
    <source>
        <dbReference type="EMBL" id="KAH0923337.1"/>
    </source>
</evidence>
<name>A0ABQ8D1W1_BRANA</name>
<dbReference type="EMBL" id="JAGKQM010000006">
    <property type="protein sequence ID" value="KAH0923337.1"/>
    <property type="molecule type" value="Genomic_DNA"/>
</dbReference>
<reference evidence="1 2" key="1">
    <citation type="submission" date="2021-05" db="EMBL/GenBank/DDBJ databases">
        <title>Genome Assembly of Synthetic Allotetraploid Brassica napus Reveals Homoeologous Exchanges between Subgenomes.</title>
        <authorList>
            <person name="Davis J.T."/>
        </authorList>
    </citation>
    <scope>NUCLEOTIDE SEQUENCE [LARGE SCALE GENOMIC DNA]</scope>
    <source>
        <strain evidence="2">cv. Da-Ae</strain>
        <tissue evidence="1">Seedling</tissue>
    </source>
</reference>
<dbReference type="Proteomes" id="UP000824890">
    <property type="component" value="Unassembled WGS sequence"/>
</dbReference>
<organism evidence="1 2">
    <name type="scientific">Brassica napus</name>
    <name type="common">Rape</name>
    <dbReference type="NCBI Taxonomy" id="3708"/>
    <lineage>
        <taxon>Eukaryota</taxon>
        <taxon>Viridiplantae</taxon>
        <taxon>Streptophyta</taxon>
        <taxon>Embryophyta</taxon>
        <taxon>Tracheophyta</taxon>
        <taxon>Spermatophyta</taxon>
        <taxon>Magnoliopsida</taxon>
        <taxon>eudicotyledons</taxon>
        <taxon>Gunneridae</taxon>
        <taxon>Pentapetalae</taxon>
        <taxon>rosids</taxon>
        <taxon>malvids</taxon>
        <taxon>Brassicales</taxon>
        <taxon>Brassicaceae</taxon>
        <taxon>Brassiceae</taxon>
        <taxon>Brassica</taxon>
    </lineage>
</organism>
<gene>
    <name evidence="1" type="ORF">HID58_023355</name>
</gene>
<proteinExistence type="predicted"/>
<comment type="caution">
    <text evidence="1">The sequence shown here is derived from an EMBL/GenBank/DDBJ whole genome shotgun (WGS) entry which is preliminary data.</text>
</comment>
<protein>
    <submittedName>
        <fullName evidence="1">Uncharacterized protein</fullName>
    </submittedName>
</protein>